<dbReference type="NCBIfam" id="NF010738">
    <property type="entry name" value="PRK14140.1"/>
    <property type="match status" value="1"/>
</dbReference>
<dbReference type="GO" id="GO:0006457">
    <property type="term" value="P:protein folding"/>
    <property type="evidence" value="ECO:0007669"/>
    <property type="project" value="InterPro"/>
</dbReference>
<dbReference type="PROSITE" id="PS01071">
    <property type="entry name" value="GRPE"/>
    <property type="match status" value="1"/>
</dbReference>
<gene>
    <name evidence="8" type="ORF">LCGC14_0628990</name>
</gene>
<dbReference type="GO" id="GO:0005737">
    <property type="term" value="C:cytoplasm"/>
    <property type="evidence" value="ECO:0007669"/>
    <property type="project" value="UniProtKB-SubCell"/>
</dbReference>
<evidence type="ECO:0000256" key="7">
    <source>
        <dbReference type="SAM" id="Coils"/>
    </source>
</evidence>
<organism evidence="8">
    <name type="scientific">marine sediment metagenome</name>
    <dbReference type="NCBI Taxonomy" id="412755"/>
    <lineage>
        <taxon>unclassified sequences</taxon>
        <taxon>metagenomes</taxon>
        <taxon>ecological metagenomes</taxon>
    </lineage>
</organism>
<keyword evidence="5" id="KW-0346">Stress response</keyword>
<dbReference type="Pfam" id="PF01025">
    <property type="entry name" value="GrpE"/>
    <property type="match status" value="1"/>
</dbReference>
<comment type="subunit">
    <text evidence="3">Homodimer.</text>
</comment>
<evidence type="ECO:0000256" key="4">
    <source>
        <dbReference type="ARBA" id="ARBA00022490"/>
    </source>
</evidence>
<keyword evidence="7" id="KW-0175">Coiled coil</keyword>
<dbReference type="InterPro" id="IPR000740">
    <property type="entry name" value="GrpE"/>
</dbReference>
<dbReference type="InterPro" id="IPR009012">
    <property type="entry name" value="GrpE_head"/>
</dbReference>
<feature type="coiled-coil region" evidence="7">
    <location>
        <begin position="17"/>
        <end position="44"/>
    </location>
</feature>
<dbReference type="CDD" id="cd00446">
    <property type="entry name" value="GrpE"/>
    <property type="match status" value="1"/>
</dbReference>
<dbReference type="SUPFAM" id="SSF51064">
    <property type="entry name" value="Head domain of nucleotide exchange factor GrpE"/>
    <property type="match status" value="1"/>
</dbReference>
<dbReference type="EMBL" id="LAZR01001094">
    <property type="protein sequence ID" value="KKN50817.1"/>
    <property type="molecule type" value="Genomic_DNA"/>
</dbReference>
<dbReference type="Gene3D" id="3.90.20.20">
    <property type="match status" value="1"/>
</dbReference>
<name>A0A0F9RM18_9ZZZZ</name>
<keyword evidence="4" id="KW-0963">Cytoplasm</keyword>
<dbReference type="GO" id="GO:0051087">
    <property type="term" value="F:protein-folding chaperone binding"/>
    <property type="evidence" value="ECO:0007669"/>
    <property type="project" value="InterPro"/>
</dbReference>
<proteinExistence type="inferred from homology"/>
<comment type="subcellular location">
    <subcellularLocation>
        <location evidence="1">Cytoplasm</location>
    </subcellularLocation>
</comment>
<dbReference type="FunFam" id="2.30.22.10:FF:000001">
    <property type="entry name" value="Protein GrpE"/>
    <property type="match status" value="1"/>
</dbReference>
<evidence type="ECO:0008006" key="9">
    <source>
        <dbReference type="Google" id="ProtNLM"/>
    </source>
</evidence>
<dbReference type="Gene3D" id="2.30.22.10">
    <property type="entry name" value="Head domain of nucleotide exchange factor GrpE"/>
    <property type="match status" value="1"/>
</dbReference>
<evidence type="ECO:0000256" key="3">
    <source>
        <dbReference type="ARBA" id="ARBA00011738"/>
    </source>
</evidence>
<dbReference type="PANTHER" id="PTHR21237">
    <property type="entry name" value="GRPE PROTEIN"/>
    <property type="match status" value="1"/>
</dbReference>
<dbReference type="PRINTS" id="PR00773">
    <property type="entry name" value="GRPEPROTEIN"/>
</dbReference>
<evidence type="ECO:0000256" key="2">
    <source>
        <dbReference type="ARBA" id="ARBA00009054"/>
    </source>
</evidence>
<dbReference type="SUPFAM" id="SSF58014">
    <property type="entry name" value="Coiled-coil domain of nucleotide exchange factor GrpE"/>
    <property type="match status" value="1"/>
</dbReference>
<reference evidence="8" key="1">
    <citation type="journal article" date="2015" name="Nature">
        <title>Complex archaea that bridge the gap between prokaryotes and eukaryotes.</title>
        <authorList>
            <person name="Spang A."/>
            <person name="Saw J.H."/>
            <person name="Jorgensen S.L."/>
            <person name="Zaremba-Niedzwiedzka K."/>
            <person name="Martijn J."/>
            <person name="Lind A.E."/>
            <person name="van Eijk R."/>
            <person name="Schleper C."/>
            <person name="Guy L."/>
            <person name="Ettema T.J."/>
        </authorList>
    </citation>
    <scope>NUCLEOTIDE SEQUENCE</scope>
</reference>
<evidence type="ECO:0000256" key="5">
    <source>
        <dbReference type="ARBA" id="ARBA00023016"/>
    </source>
</evidence>
<dbReference type="PANTHER" id="PTHR21237:SF23">
    <property type="entry name" value="GRPE PROTEIN HOMOLOG, MITOCHONDRIAL"/>
    <property type="match status" value="1"/>
</dbReference>
<dbReference type="InterPro" id="IPR013805">
    <property type="entry name" value="GrpE_CC"/>
</dbReference>
<evidence type="ECO:0000256" key="1">
    <source>
        <dbReference type="ARBA" id="ARBA00004496"/>
    </source>
</evidence>
<protein>
    <recommendedName>
        <fullName evidence="9">HSP-70 cofactor</fullName>
    </recommendedName>
</protein>
<sequence>MNKEKETKAKPKKDKKLDGLQAKIVKLETQNNEYYDKLLRFKAEFENYKKRMIKEQSLAVKYAAESIIHRILPIVDDLDRALIAISDSQDPAKIIEGVKLTHQDIKKLLDEHLVHEIDPHGKPFNPEEHEAMMTIDSSDHEDNHVVEVLQKGYKLDGKVVRPARVSICKKND</sequence>
<keyword evidence="6" id="KW-0143">Chaperone</keyword>
<dbReference type="GO" id="GO:0000774">
    <property type="term" value="F:adenyl-nucleotide exchange factor activity"/>
    <property type="evidence" value="ECO:0007669"/>
    <property type="project" value="InterPro"/>
</dbReference>
<comment type="caution">
    <text evidence="8">The sequence shown here is derived from an EMBL/GenBank/DDBJ whole genome shotgun (WGS) entry which is preliminary data.</text>
</comment>
<evidence type="ECO:0000313" key="8">
    <source>
        <dbReference type="EMBL" id="KKN50817.1"/>
    </source>
</evidence>
<dbReference type="AlphaFoldDB" id="A0A0F9RM18"/>
<comment type="similarity">
    <text evidence="2">Belongs to the GrpE family.</text>
</comment>
<accession>A0A0F9RM18</accession>
<dbReference type="HAMAP" id="MF_01151">
    <property type="entry name" value="GrpE"/>
    <property type="match status" value="1"/>
</dbReference>
<dbReference type="GO" id="GO:0051082">
    <property type="term" value="F:unfolded protein binding"/>
    <property type="evidence" value="ECO:0007669"/>
    <property type="project" value="TreeGrafter"/>
</dbReference>
<evidence type="ECO:0000256" key="6">
    <source>
        <dbReference type="ARBA" id="ARBA00023186"/>
    </source>
</evidence>
<dbReference type="GO" id="GO:0042803">
    <property type="term" value="F:protein homodimerization activity"/>
    <property type="evidence" value="ECO:0007669"/>
    <property type="project" value="InterPro"/>
</dbReference>